<evidence type="ECO:0000313" key="3">
    <source>
        <dbReference type="EMBL" id="KAJ7727091.1"/>
    </source>
</evidence>
<evidence type="ECO:0000259" key="2">
    <source>
        <dbReference type="Pfam" id="PF18803"/>
    </source>
</evidence>
<dbReference type="EMBL" id="JARKIB010000182">
    <property type="protein sequence ID" value="KAJ7727091.1"/>
    <property type="molecule type" value="Genomic_DNA"/>
</dbReference>
<keyword evidence="4" id="KW-1185">Reference proteome</keyword>
<dbReference type="InterPro" id="IPR040521">
    <property type="entry name" value="KDZ"/>
</dbReference>
<dbReference type="PANTHER" id="PTHR33104:SF2">
    <property type="entry name" value="CXC3 LIKE CYSTEINE CLUSTER DOMAIN-CONTAINING PROTEIN"/>
    <property type="match status" value="1"/>
</dbReference>
<dbReference type="InterPro" id="IPR041457">
    <property type="entry name" value="CxC2_KDZ-assoc"/>
</dbReference>
<feature type="domain" description="CxC2-like cysteine cluster KDZ transposase-associated" evidence="2">
    <location>
        <begin position="84"/>
        <end position="194"/>
    </location>
</feature>
<evidence type="ECO:0000313" key="4">
    <source>
        <dbReference type="Proteomes" id="UP001215598"/>
    </source>
</evidence>
<dbReference type="Proteomes" id="UP001215598">
    <property type="component" value="Unassembled WGS sequence"/>
</dbReference>
<feature type="non-terminal residue" evidence="3">
    <location>
        <position position="1"/>
    </location>
</feature>
<sequence length="992" mass="113521">DPVLHRFRSLRDGYLRNMLRRYGLRTATTEVCRGCRERKAAPYRCRNCFGDEMLCDLCMVGRHIENPLHRVEFWNGMYFEASSLKALGLRVQLGHRPHERCPQPHQLHENFVVIHMNGIHNVTVDACNCGENRLLAGPPEDQLLRAGWFPATDDRPRTCATFEVLDVFLVSTHQAKTTMYDFYAMLEKITNNAGRKPPYRYHAWLRMCREYSHLLQLLRAGRAHDAEGVAATKQGELAVLCPCCPHPGINIPANFHEAPPEHRFLYILFLAMDACFRLKRRLVSSELKDPTLGAGWAYMVENRPYREYLLTVTDQKEMSTCSSLAALDYANTKFSRGYSATGVGMGVCARHEFVQANGVGDLQKGERYANMDWIFACILAHKDPRLLKIISYDIVCQWWKNLRDRLKALPPRVRLILVMAVFRFVIPKMHIHSHTLACQMFFSLNLVPGSAQTDGEGIERPWAHIGGVASSTREMGPGSREDVLNSHWGFWNWQKLLGLGERLRTRLDRAREEYSTQLAAFTEFSVQQVDRVDEWRTMVETFEEDNGKPNPYAITTKALTERDVLLRLEEDDAKRTQSGVPSIHSVSPTSFIAAGLEVEDEQRRIRAQVELKKAQTTAQKIDVVLLRRKLGQMTRRFRTLQATYTPAAIVALGQRVDVPEDEPPEAEPLFLPSALPEGQRQDEPLRGLAVIEQDLRDAQCASSLVRLRNQLHMKSRLVTYKRIQSRNQGANTRSRTIVERNEMKIRLHSEKYQMAWDALCRLEGGDPGKVGRRKLRKEDIRCMEDAEELRRGAAKRQVQADRRRAREDTLREDGLLPPLTGEELVARGGENVREVSWIWTASATSTTEAELEEALRIEWCKAYARVRQWKEEVMLVEEEARRAPVFLEHRAKEWERRVKEVRVGEIPEDQAEGAIAYGLKQAVMYRDIAAQIGVSMTEVRRGRGKRRMKAVEEADYDEEDEIGVNADEDELEDLRGGASDDDFVLGGGEDDD</sequence>
<feature type="region of interest" description="Disordered" evidence="1">
    <location>
        <begin position="950"/>
        <end position="992"/>
    </location>
</feature>
<protein>
    <recommendedName>
        <fullName evidence="2">CxC2-like cysteine cluster KDZ transposase-associated domain-containing protein</fullName>
    </recommendedName>
</protein>
<evidence type="ECO:0000256" key="1">
    <source>
        <dbReference type="SAM" id="MobiDB-lite"/>
    </source>
</evidence>
<proteinExistence type="predicted"/>
<dbReference type="Pfam" id="PF18758">
    <property type="entry name" value="KDZ"/>
    <property type="match status" value="1"/>
</dbReference>
<dbReference type="AlphaFoldDB" id="A0AAD7HS71"/>
<gene>
    <name evidence="3" type="ORF">B0H16DRAFT_1331787</name>
</gene>
<comment type="caution">
    <text evidence="3">The sequence shown here is derived from an EMBL/GenBank/DDBJ whole genome shotgun (WGS) entry which is preliminary data.</text>
</comment>
<dbReference type="Pfam" id="PF18803">
    <property type="entry name" value="CxC2"/>
    <property type="match status" value="1"/>
</dbReference>
<reference evidence="3" key="1">
    <citation type="submission" date="2023-03" db="EMBL/GenBank/DDBJ databases">
        <title>Massive genome expansion in bonnet fungi (Mycena s.s.) driven by repeated elements and novel gene families across ecological guilds.</title>
        <authorList>
            <consortium name="Lawrence Berkeley National Laboratory"/>
            <person name="Harder C.B."/>
            <person name="Miyauchi S."/>
            <person name="Viragh M."/>
            <person name="Kuo A."/>
            <person name="Thoen E."/>
            <person name="Andreopoulos B."/>
            <person name="Lu D."/>
            <person name="Skrede I."/>
            <person name="Drula E."/>
            <person name="Henrissat B."/>
            <person name="Morin E."/>
            <person name="Kohler A."/>
            <person name="Barry K."/>
            <person name="LaButti K."/>
            <person name="Morin E."/>
            <person name="Salamov A."/>
            <person name="Lipzen A."/>
            <person name="Mereny Z."/>
            <person name="Hegedus B."/>
            <person name="Baldrian P."/>
            <person name="Stursova M."/>
            <person name="Weitz H."/>
            <person name="Taylor A."/>
            <person name="Grigoriev I.V."/>
            <person name="Nagy L.G."/>
            <person name="Martin F."/>
            <person name="Kauserud H."/>
        </authorList>
    </citation>
    <scope>NUCLEOTIDE SEQUENCE</scope>
    <source>
        <strain evidence="3">CBHHK182m</strain>
    </source>
</reference>
<feature type="compositionally biased region" description="Acidic residues" evidence="1">
    <location>
        <begin position="953"/>
        <end position="972"/>
    </location>
</feature>
<dbReference type="PANTHER" id="PTHR33104">
    <property type="entry name" value="SI:DKEY-29D5.2"/>
    <property type="match status" value="1"/>
</dbReference>
<feature type="compositionally biased region" description="Acidic residues" evidence="1">
    <location>
        <begin position="979"/>
        <end position="992"/>
    </location>
</feature>
<organism evidence="3 4">
    <name type="scientific">Mycena metata</name>
    <dbReference type="NCBI Taxonomy" id="1033252"/>
    <lineage>
        <taxon>Eukaryota</taxon>
        <taxon>Fungi</taxon>
        <taxon>Dikarya</taxon>
        <taxon>Basidiomycota</taxon>
        <taxon>Agaricomycotina</taxon>
        <taxon>Agaricomycetes</taxon>
        <taxon>Agaricomycetidae</taxon>
        <taxon>Agaricales</taxon>
        <taxon>Marasmiineae</taxon>
        <taxon>Mycenaceae</taxon>
        <taxon>Mycena</taxon>
    </lineage>
</organism>
<accession>A0AAD7HS71</accession>
<name>A0AAD7HS71_9AGAR</name>